<evidence type="ECO:0000259" key="2">
    <source>
        <dbReference type="Pfam" id="PF05347"/>
    </source>
</evidence>
<dbReference type="OrthoDB" id="275715at2759"/>
<organism evidence="3 4">
    <name type="scientific">Ceratocystis fimbriata CBS 114723</name>
    <dbReference type="NCBI Taxonomy" id="1035309"/>
    <lineage>
        <taxon>Eukaryota</taxon>
        <taxon>Fungi</taxon>
        <taxon>Dikarya</taxon>
        <taxon>Ascomycota</taxon>
        <taxon>Pezizomycotina</taxon>
        <taxon>Sordariomycetes</taxon>
        <taxon>Hypocreomycetidae</taxon>
        <taxon>Microascales</taxon>
        <taxon>Ceratocystidaceae</taxon>
        <taxon>Ceratocystis</taxon>
    </lineage>
</organism>
<dbReference type="PANTHER" id="PTHR13166:SF7">
    <property type="entry name" value="LYR MOTIF-CONTAINING PROTEIN 4"/>
    <property type="match status" value="1"/>
</dbReference>
<name>A0A2C5XBE6_9PEZI</name>
<dbReference type="AlphaFoldDB" id="A0A2C5XBE6"/>
<dbReference type="InterPro" id="IPR045297">
    <property type="entry name" value="Complex1_LYR_LYRM4"/>
</dbReference>
<evidence type="ECO:0000313" key="3">
    <source>
        <dbReference type="EMBL" id="PHH54576.1"/>
    </source>
</evidence>
<evidence type="ECO:0000313" key="4">
    <source>
        <dbReference type="Proteomes" id="UP000222788"/>
    </source>
</evidence>
<protein>
    <submittedName>
        <fullName evidence="3">Protein bcn92</fullName>
    </submittedName>
</protein>
<dbReference type="InterPro" id="IPR051522">
    <property type="entry name" value="ISC_assembly_LYR"/>
</dbReference>
<dbReference type="GO" id="GO:1990221">
    <property type="term" value="C:L-cysteine desulfurase complex"/>
    <property type="evidence" value="ECO:0007669"/>
    <property type="project" value="TreeGrafter"/>
</dbReference>
<dbReference type="STRING" id="1035309.A0A2C5XBE6"/>
<comment type="caution">
    <text evidence="3">The sequence shown here is derived from an EMBL/GenBank/DDBJ whole genome shotgun (WGS) entry which is preliminary data.</text>
</comment>
<comment type="similarity">
    <text evidence="1">Belongs to the complex I LYR family.</text>
</comment>
<evidence type="ECO:0000256" key="1">
    <source>
        <dbReference type="ARBA" id="ARBA00009508"/>
    </source>
</evidence>
<dbReference type="PANTHER" id="PTHR13166">
    <property type="entry name" value="PROTEIN C6ORF149"/>
    <property type="match status" value="1"/>
</dbReference>
<keyword evidence="4" id="KW-1185">Reference proteome</keyword>
<gene>
    <name evidence="3" type="primary">bcn92</name>
    <name evidence="3" type="ORF">CFIMG_003584RA</name>
</gene>
<accession>A0A2C5XBE6</accession>
<sequence length="106" mass="12185">MSVAQVIRGDSAQQARSLYRQLLRTSEQFSSYNFREYAKRRTQAAFRENAAQTDIRQIQELMQKGLQELQVMKRQTSIGKFFQADRLVVEAKGTEKPSQQSLPLSG</sequence>
<dbReference type="InterPro" id="IPR008011">
    <property type="entry name" value="Complex1_LYR_dom"/>
</dbReference>
<dbReference type="GO" id="GO:0016226">
    <property type="term" value="P:iron-sulfur cluster assembly"/>
    <property type="evidence" value="ECO:0007669"/>
    <property type="project" value="InterPro"/>
</dbReference>
<dbReference type="Proteomes" id="UP000222788">
    <property type="component" value="Unassembled WGS sequence"/>
</dbReference>
<dbReference type="Pfam" id="PF05347">
    <property type="entry name" value="Complex1_LYR"/>
    <property type="match status" value="1"/>
</dbReference>
<dbReference type="CDD" id="cd20264">
    <property type="entry name" value="Complex1_LYR_LYRM4"/>
    <property type="match status" value="1"/>
</dbReference>
<dbReference type="GO" id="GO:0005739">
    <property type="term" value="C:mitochondrion"/>
    <property type="evidence" value="ECO:0007669"/>
    <property type="project" value="TreeGrafter"/>
</dbReference>
<reference evidence="3 4" key="2">
    <citation type="journal article" date="2013" name="IMA Fungus">
        <title>IMA Genome-F 1: Ceratocystis fimbriata: Draft nuclear genome sequence for the plant pathogen, Ceratocystis fimbriata.</title>
        <authorList>
            <person name="Wilken P.M."/>
            <person name="Steenkamp E.T."/>
            <person name="Wingfield M.J."/>
            <person name="de Beer Z.W."/>
            <person name="Wingfield B.D."/>
        </authorList>
    </citation>
    <scope>NUCLEOTIDE SEQUENCE [LARGE SCALE GENOMIC DNA]</scope>
    <source>
        <strain evidence="3 4">CBS 114723</strain>
    </source>
</reference>
<dbReference type="EMBL" id="APWK03000024">
    <property type="protein sequence ID" value="PHH54576.1"/>
    <property type="molecule type" value="Genomic_DNA"/>
</dbReference>
<proteinExistence type="inferred from homology"/>
<reference evidence="3 4" key="1">
    <citation type="journal article" date="2013" name="Fungal Biol.">
        <title>Analysis of microsatellite markers in the genome of the plant pathogen Ceratocystis fimbriata.</title>
        <authorList>
            <person name="Simpson M.C."/>
            <person name="Wilken P.M."/>
            <person name="Coetzee M.P."/>
            <person name="Wingfield M.J."/>
            <person name="Wingfield B.D."/>
        </authorList>
    </citation>
    <scope>NUCLEOTIDE SEQUENCE [LARGE SCALE GENOMIC DNA]</scope>
    <source>
        <strain evidence="3 4">CBS 114723</strain>
    </source>
</reference>
<feature type="domain" description="Complex 1 LYR protein" evidence="2">
    <location>
        <begin position="13"/>
        <end position="71"/>
    </location>
</feature>